<protein>
    <submittedName>
        <fullName evidence="3">Amidohydrolase family protein</fullName>
    </submittedName>
</protein>
<proteinExistence type="predicted"/>
<keyword evidence="4" id="KW-1185">Reference proteome</keyword>
<dbReference type="EMBL" id="CP146275">
    <property type="protein sequence ID" value="WWT33229.1"/>
    <property type="molecule type" value="Genomic_DNA"/>
</dbReference>
<dbReference type="InterPro" id="IPR032465">
    <property type="entry name" value="ACMSD"/>
</dbReference>
<accession>A0ABZ2I061</accession>
<dbReference type="RefSeq" id="WP_338608677.1">
    <property type="nucleotide sequence ID" value="NZ_CP146275.1"/>
</dbReference>
<dbReference type="Proteomes" id="UP001369958">
    <property type="component" value="Chromosome"/>
</dbReference>
<sequence>MAGHGQPNLNPVSATPIPASATWIPSPMTKTSDSFNIPLSGGRTMPIEGFDTSLHLQHAADQAKKRGFDRFPIIDVDSHHYETESFSEIIEFLDDPVLQQLAKTANASRHGAFGMLPGNIGYQDMGGRVARYPLRQIEKTGPEAHRDITLTKRWMDALSVDIAILFPTPMLNLGLHPQIEIEVALSRAYNRWLTEKILPADPRLRTMLYLPFNDPEATFEMAKEFAGKPGVLGFMVTATRNRAVHNDAYMKTYAFLEEAGLPLGFHASYNWNDQSMAMMNKFISVHALGFAISNMVHLTNWVMNALPVRFPKLKVVWIESGLAWVPFLMQRLDHEYYMRRSEVPSLSRPPSDYMREMFYTSQPMERPKDIRELEQTFRMINAPTQLMYSSDYPHWDFDVPSVIYDLPFLSEEDKQAILGGNAARIFNINIKEKLAKAI</sequence>
<evidence type="ECO:0000259" key="2">
    <source>
        <dbReference type="Pfam" id="PF04909"/>
    </source>
</evidence>
<name>A0ABZ2I061_9HYPH</name>
<dbReference type="InterPro" id="IPR032466">
    <property type="entry name" value="Metal_Hydrolase"/>
</dbReference>
<gene>
    <name evidence="3" type="ORF">V6617_01810</name>
</gene>
<dbReference type="SUPFAM" id="SSF51556">
    <property type="entry name" value="Metallo-dependent hydrolases"/>
    <property type="match status" value="1"/>
</dbReference>
<dbReference type="Gene3D" id="3.20.20.140">
    <property type="entry name" value="Metal-dependent hydrolases"/>
    <property type="match status" value="1"/>
</dbReference>
<evidence type="ECO:0000256" key="1">
    <source>
        <dbReference type="ARBA" id="ARBA00023239"/>
    </source>
</evidence>
<evidence type="ECO:0000313" key="3">
    <source>
        <dbReference type="EMBL" id="WWT33229.1"/>
    </source>
</evidence>
<evidence type="ECO:0000313" key="4">
    <source>
        <dbReference type="Proteomes" id="UP001369958"/>
    </source>
</evidence>
<feature type="domain" description="Amidohydrolase-related" evidence="2">
    <location>
        <begin position="182"/>
        <end position="427"/>
    </location>
</feature>
<dbReference type="PANTHER" id="PTHR21240:SF28">
    <property type="entry name" value="ISO-OROTATE DECARBOXYLASE (EUROFUNG)"/>
    <property type="match status" value="1"/>
</dbReference>
<dbReference type="PANTHER" id="PTHR21240">
    <property type="entry name" value="2-AMINO-3-CARBOXYLMUCONATE-6-SEMIALDEHYDE DECARBOXYLASE"/>
    <property type="match status" value="1"/>
</dbReference>
<dbReference type="Pfam" id="PF04909">
    <property type="entry name" value="Amidohydro_2"/>
    <property type="match status" value="1"/>
</dbReference>
<keyword evidence="1" id="KW-0456">Lyase</keyword>
<organism evidence="3 4">
    <name type="scientific">Pelagibacterium nitratireducens</name>
    <dbReference type="NCBI Taxonomy" id="1046114"/>
    <lineage>
        <taxon>Bacteria</taxon>
        <taxon>Pseudomonadati</taxon>
        <taxon>Pseudomonadota</taxon>
        <taxon>Alphaproteobacteria</taxon>
        <taxon>Hyphomicrobiales</taxon>
        <taxon>Devosiaceae</taxon>
        <taxon>Pelagibacterium</taxon>
    </lineage>
</organism>
<dbReference type="InterPro" id="IPR006680">
    <property type="entry name" value="Amidohydro-rel"/>
</dbReference>
<reference evidence="3 4" key="1">
    <citation type="submission" date="2024-02" db="EMBL/GenBank/DDBJ databases">
        <title>Complete genome sequence of Pelagibacterium nitratireducens ZH15.</title>
        <authorList>
            <person name="Zhao L.H."/>
        </authorList>
    </citation>
    <scope>NUCLEOTIDE SEQUENCE [LARGE SCALE GENOMIC DNA]</scope>
    <source>
        <strain evidence="3 4">ZH15</strain>
    </source>
</reference>